<name>A0AAV5EVX4_ELECO</name>
<keyword evidence="3" id="KW-1185">Reference proteome</keyword>
<evidence type="ECO:0000256" key="1">
    <source>
        <dbReference type="SAM" id="MobiDB-lite"/>
    </source>
</evidence>
<dbReference type="AlphaFoldDB" id="A0AAV5EVX4"/>
<sequence>MATALALRALPQRPPRVQEEFAKNQQTLESGCLNKAEEWESFKNFADQLVTNNAAIAGLDTMLVQGAMLEDLEMKGCRYRYYEITSDSLKNLTLKGPAGGADVRAFHQVAALWRSVACLDVDQEEFAEVERMRMRDGKMAWTINKAEASCWENFEDFTDHLLTNNIAIAALDTFRLRVGNWSRGKGAARWIRYGIKYSAREPGLQRDLTTPGSWRLKKLHLSNLWLDQRFATHVSSGCKILEDLQMEGCKCRFHEITSDTLKNLTMKGCVLRGRFTITALNLKSLVIDGSGSRRYPGQLLVTAPSAAYLLLAVSVYRFEKGVSVEVMPSLVTASVSLRRNMTHYPLYKDQVKLLSSMSTVTSLELSGFKRMVPLLSIAFPEFKNLRTLTLDNCDLSDDFQMLGNFFRASPNLEKLTLRLCKLPKHPKGSLPLDSSKKTTSSTKQKGKASSSMGQNVEDFYCENLKLTEIIYKHKEFPILVDYLSGRSENLPKIL</sequence>
<dbReference type="SUPFAM" id="SSF52047">
    <property type="entry name" value="RNI-like"/>
    <property type="match status" value="1"/>
</dbReference>
<gene>
    <name evidence="2" type="primary">gb15584</name>
    <name evidence="2" type="ORF">PR202_gb15584</name>
</gene>
<reference evidence="2" key="1">
    <citation type="journal article" date="2018" name="DNA Res.">
        <title>Multiple hybrid de novo genome assembly of finger millet, an orphan allotetraploid crop.</title>
        <authorList>
            <person name="Hatakeyama M."/>
            <person name="Aluri S."/>
            <person name="Balachadran M.T."/>
            <person name="Sivarajan S.R."/>
            <person name="Patrignani A."/>
            <person name="Gruter S."/>
            <person name="Poveda L."/>
            <person name="Shimizu-Inatsugi R."/>
            <person name="Baeten J."/>
            <person name="Francoijs K.J."/>
            <person name="Nataraja K.N."/>
            <person name="Reddy Y.A.N."/>
            <person name="Phadnis S."/>
            <person name="Ravikumar R.L."/>
            <person name="Schlapbach R."/>
            <person name="Sreeman S.M."/>
            <person name="Shimizu K.K."/>
        </authorList>
    </citation>
    <scope>NUCLEOTIDE SEQUENCE</scope>
</reference>
<dbReference type="InterPro" id="IPR032675">
    <property type="entry name" value="LRR_dom_sf"/>
</dbReference>
<dbReference type="PANTHER" id="PTHR34223">
    <property type="entry name" value="OS11G0201299 PROTEIN"/>
    <property type="match status" value="1"/>
</dbReference>
<dbReference type="Gene3D" id="3.80.10.10">
    <property type="entry name" value="Ribonuclease Inhibitor"/>
    <property type="match status" value="1"/>
</dbReference>
<feature type="region of interest" description="Disordered" evidence="1">
    <location>
        <begin position="428"/>
        <end position="450"/>
    </location>
</feature>
<evidence type="ECO:0000313" key="3">
    <source>
        <dbReference type="Proteomes" id="UP001054889"/>
    </source>
</evidence>
<accession>A0AAV5EVX4</accession>
<organism evidence="2 3">
    <name type="scientific">Eleusine coracana subsp. coracana</name>
    <dbReference type="NCBI Taxonomy" id="191504"/>
    <lineage>
        <taxon>Eukaryota</taxon>
        <taxon>Viridiplantae</taxon>
        <taxon>Streptophyta</taxon>
        <taxon>Embryophyta</taxon>
        <taxon>Tracheophyta</taxon>
        <taxon>Spermatophyta</taxon>
        <taxon>Magnoliopsida</taxon>
        <taxon>Liliopsida</taxon>
        <taxon>Poales</taxon>
        <taxon>Poaceae</taxon>
        <taxon>PACMAD clade</taxon>
        <taxon>Chloridoideae</taxon>
        <taxon>Cynodonteae</taxon>
        <taxon>Eleusininae</taxon>
        <taxon>Eleusine</taxon>
    </lineage>
</organism>
<comment type="caution">
    <text evidence="2">The sequence shown here is derived from an EMBL/GenBank/DDBJ whole genome shotgun (WGS) entry which is preliminary data.</text>
</comment>
<dbReference type="EMBL" id="BQKI01000079">
    <property type="protein sequence ID" value="GJN27554.1"/>
    <property type="molecule type" value="Genomic_DNA"/>
</dbReference>
<dbReference type="InterPro" id="IPR053197">
    <property type="entry name" value="F-box_SCFL_complex_component"/>
</dbReference>
<protein>
    <submittedName>
        <fullName evidence="2">Uncharacterized protein</fullName>
    </submittedName>
</protein>
<proteinExistence type="predicted"/>
<evidence type="ECO:0000313" key="2">
    <source>
        <dbReference type="EMBL" id="GJN27554.1"/>
    </source>
</evidence>
<reference evidence="2" key="2">
    <citation type="submission" date="2021-12" db="EMBL/GenBank/DDBJ databases">
        <title>Resequencing data analysis of finger millet.</title>
        <authorList>
            <person name="Hatakeyama M."/>
            <person name="Aluri S."/>
            <person name="Balachadran M.T."/>
            <person name="Sivarajan S.R."/>
            <person name="Poveda L."/>
            <person name="Shimizu-Inatsugi R."/>
            <person name="Schlapbach R."/>
            <person name="Sreeman S.M."/>
            <person name="Shimizu K.K."/>
        </authorList>
    </citation>
    <scope>NUCLEOTIDE SEQUENCE</scope>
</reference>
<feature type="compositionally biased region" description="Low complexity" evidence="1">
    <location>
        <begin position="437"/>
        <end position="450"/>
    </location>
</feature>
<dbReference type="Proteomes" id="UP001054889">
    <property type="component" value="Unassembled WGS sequence"/>
</dbReference>
<dbReference type="PANTHER" id="PTHR34223:SF65">
    <property type="entry name" value="OS04G0440300 PROTEIN"/>
    <property type="match status" value="1"/>
</dbReference>